<feature type="transmembrane region" description="Helical" evidence="1">
    <location>
        <begin position="347"/>
        <end position="364"/>
    </location>
</feature>
<dbReference type="RefSeq" id="WP_246381862.1">
    <property type="nucleotide sequence ID" value="NZ_JACHLR010000014.1"/>
</dbReference>
<accession>A0A7W7KCB2</accession>
<feature type="transmembrane region" description="Helical" evidence="1">
    <location>
        <begin position="193"/>
        <end position="212"/>
    </location>
</feature>
<protein>
    <recommendedName>
        <fullName evidence="4">Glycosyltransferase RgtA/B/C/D-like domain-containing protein</fullName>
    </recommendedName>
</protein>
<feature type="transmembrane region" description="Helical" evidence="1">
    <location>
        <begin position="304"/>
        <end position="327"/>
    </location>
</feature>
<name>A0A7W7KCB2_9SPHN</name>
<evidence type="ECO:0000313" key="3">
    <source>
        <dbReference type="Proteomes" id="UP000555448"/>
    </source>
</evidence>
<feature type="transmembrane region" description="Helical" evidence="1">
    <location>
        <begin position="24"/>
        <end position="45"/>
    </location>
</feature>
<reference evidence="2 3" key="1">
    <citation type="submission" date="2020-08" db="EMBL/GenBank/DDBJ databases">
        <title>Functional genomics of gut bacteria from endangered species of beetles.</title>
        <authorList>
            <person name="Carlos-Shanley C."/>
        </authorList>
    </citation>
    <scope>NUCLEOTIDE SEQUENCE [LARGE SCALE GENOMIC DNA]</scope>
    <source>
        <strain evidence="2 3">S00245</strain>
    </source>
</reference>
<keyword evidence="1" id="KW-1133">Transmembrane helix</keyword>
<sequence>MVPPPPPGDDVTQAAAQAGRRSGAGWVCALVPAVCLGVLLLRPVWDVDIFWQLKLGELILQRGGPIRHEPFAVTHLGQALPTVAWLGQAVFAWVREQGGWTGLRVFDALCWCGGFWVLAAACRRQGAAAGAVALALALSFIAALPAASIRPQTFGALCFGALLALLKLQLRTWKTVAAGTALLVLWQNLHPSASIGAMALAAHAAGGWAAWLRHRAEDSRSAPPWASALLVPVALVSMFATPDGLNILAVSARNAQASIAVGASEWLPLWIPANLTNALPVGGLTLIALGIAWRRRHRVAWSDLAVMLVMLAATVTAYRFVLFWAITTIPVIAVSVGRQRFGQSYRVATWLGVALVSVVTSLMWPTRFSDNLPLAAVATLRGTEVRGTIFTEPEFGGVLIDAGYPRWRVTLDGRYYRYTDGEWSRYGDVLAGTYTLRRIERRYRPAAFLLRPSHTTALCDALDRPDSGWRRIWRDEGAAVWVPRR</sequence>
<feature type="transmembrane region" description="Helical" evidence="1">
    <location>
        <begin position="224"/>
        <end position="249"/>
    </location>
</feature>
<keyword evidence="3" id="KW-1185">Reference proteome</keyword>
<feature type="transmembrane region" description="Helical" evidence="1">
    <location>
        <begin position="127"/>
        <end position="147"/>
    </location>
</feature>
<evidence type="ECO:0000313" key="2">
    <source>
        <dbReference type="EMBL" id="MBB4859816.1"/>
    </source>
</evidence>
<dbReference type="Proteomes" id="UP000555448">
    <property type="component" value="Unassembled WGS sequence"/>
</dbReference>
<organism evidence="2 3">
    <name type="scientific">Novosphingobium chloroacetimidivorans</name>
    <dbReference type="NCBI Taxonomy" id="1428314"/>
    <lineage>
        <taxon>Bacteria</taxon>
        <taxon>Pseudomonadati</taxon>
        <taxon>Pseudomonadota</taxon>
        <taxon>Alphaproteobacteria</taxon>
        <taxon>Sphingomonadales</taxon>
        <taxon>Sphingomonadaceae</taxon>
        <taxon>Novosphingobium</taxon>
    </lineage>
</organism>
<comment type="caution">
    <text evidence="2">The sequence shown here is derived from an EMBL/GenBank/DDBJ whole genome shotgun (WGS) entry which is preliminary data.</text>
</comment>
<feature type="transmembrane region" description="Helical" evidence="1">
    <location>
        <begin position="269"/>
        <end position="292"/>
    </location>
</feature>
<keyword evidence="1" id="KW-0812">Transmembrane</keyword>
<evidence type="ECO:0000256" key="1">
    <source>
        <dbReference type="SAM" id="Phobius"/>
    </source>
</evidence>
<keyword evidence="1" id="KW-0472">Membrane</keyword>
<gene>
    <name evidence="2" type="ORF">HNO88_003148</name>
</gene>
<evidence type="ECO:0008006" key="4">
    <source>
        <dbReference type="Google" id="ProtNLM"/>
    </source>
</evidence>
<dbReference type="AlphaFoldDB" id="A0A7W7KCB2"/>
<proteinExistence type="predicted"/>
<dbReference type="EMBL" id="JACHLR010000014">
    <property type="protein sequence ID" value="MBB4859816.1"/>
    <property type="molecule type" value="Genomic_DNA"/>
</dbReference>